<dbReference type="PANTHER" id="PTHR31252:SF11">
    <property type="entry name" value="DUF4419 DOMAIN-CONTAINING PROTEIN"/>
    <property type="match status" value="1"/>
</dbReference>
<comment type="caution">
    <text evidence="1">The sequence shown here is derived from an EMBL/GenBank/DDBJ whole genome shotgun (WGS) entry which is preliminary data.</text>
</comment>
<evidence type="ECO:0000313" key="1">
    <source>
        <dbReference type="EMBL" id="RFU75202.1"/>
    </source>
</evidence>
<dbReference type="OrthoDB" id="9978173at2759"/>
<dbReference type="AlphaFoldDB" id="A0A395NGF7"/>
<reference evidence="1 2" key="1">
    <citation type="journal article" date="2018" name="PLoS Pathog.">
        <title>Evolution of structural diversity of trichothecenes, a family of toxins produced by plant pathogenic and entomopathogenic fungi.</title>
        <authorList>
            <person name="Proctor R.H."/>
            <person name="McCormick S.P."/>
            <person name="Kim H.S."/>
            <person name="Cardoza R.E."/>
            <person name="Stanley A.M."/>
            <person name="Lindo L."/>
            <person name="Kelly A."/>
            <person name="Brown D.W."/>
            <person name="Lee T."/>
            <person name="Vaughan M.M."/>
            <person name="Alexander N.J."/>
            <person name="Busman M."/>
            <person name="Gutierrez S."/>
        </authorList>
    </citation>
    <scope>NUCLEOTIDE SEQUENCE [LARGE SCALE GENOMIC DNA]</scope>
    <source>
        <strain evidence="1 2">IBT 40837</strain>
    </source>
</reference>
<keyword evidence="2" id="KW-1185">Reference proteome</keyword>
<name>A0A395NGF7_TRIAR</name>
<gene>
    <name evidence="1" type="ORF">TARUN_7036</name>
</gene>
<dbReference type="InterPro" id="IPR025533">
    <property type="entry name" value="DUF4419"/>
</dbReference>
<sequence>MTETTSNSRSSGEPNGENLQFSWKIILSCVFIAILASSQFTKILSLGDASLQSTDIGAKTGEPRSLSSVHVVTRPRPEVVGSNKDEVANSSIQLLQVASKAWTIMPEDAEDVETNKPIGPESRKVLHHSFGDVDEDNRLAVVPYENGLINGIIRAFQQDLHLVLRPDDIWLAITVQLSFYINAHAEELRSFFVRHEGRKELIVDLSPQTMETLDIAFAATLFAKLIQENVVDPDLERWILPNFSTTTSNDISVAAMVMMATTKAYFEYTLLAGCGFPSVTLLGERDDWVNLHERVSKLATFGEEPAEWSKILSKVIEKMIETYDRPDDQITKDFWMKAVHQAGWEASGRGIDSLSGWITAFCFWDDKGTRIHQYTDELLQVLLPDELNDKLEDRQRLVIDDVSFPIIRAKEVPQAVVEVPVKVIDMSTRLRYDTTIIAGSVGMTATASEIKGEYDTFQPRSGWWMLLDKLTRVSQAEIEQVFDKTSEL</sequence>
<proteinExistence type="predicted"/>
<dbReference type="Proteomes" id="UP000266272">
    <property type="component" value="Unassembled WGS sequence"/>
</dbReference>
<dbReference type="Pfam" id="PF14388">
    <property type="entry name" value="DUF4419"/>
    <property type="match status" value="1"/>
</dbReference>
<accession>A0A395NGF7</accession>
<dbReference type="EMBL" id="PXOA01000459">
    <property type="protein sequence ID" value="RFU75202.1"/>
    <property type="molecule type" value="Genomic_DNA"/>
</dbReference>
<organism evidence="1 2">
    <name type="scientific">Trichoderma arundinaceum</name>
    <dbReference type="NCBI Taxonomy" id="490622"/>
    <lineage>
        <taxon>Eukaryota</taxon>
        <taxon>Fungi</taxon>
        <taxon>Dikarya</taxon>
        <taxon>Ascomycota</taxon>
        <taxon>Pezizomycotina</taxon>
        <taxon>Sordariomycetes</taxon>
        <taxon>Hypocreomycetidae</taxon>
        <taxon>Hypocreales</taxon>
        <taxon>Hypocreaceae</taxon>
        <taxon>Trichoderma</taxon>
    </lineage>
</organism>
<protein>
    <submittedName>
        <fullName evidence="1">Uncharacterized protein</fullName>
    </submittedName>
</protein>
<dbReference type="PANTHER" id="PTHR31252">
    <property type="entry name" value="DUF4419 DOMAIN-CONTAINING PROTEIN"/>
    <property type="match status" value="1"/>
</dbReference>
<evidence type="ECO:0000313" key="2">
    <source>
        <dbReference type="Proteomes" id="UP000266272"/>
    </source>
</evidence>